<feature type="non-terminal residue" evidence="1">
    <location>
        <position position="28"/>
    </location>
</feature>
<sequence>MAGQPDNWVGQAVPRLEDAALLTGNARF</sequence>
<gene>
    <name evidence="1" type="ORF">METZ01_LOCUS471838</name>
</gene>
<organism evidence="1">
    <name type="scientific">marine metagenome</name>
    <dbReference type="NCBI Taxonomy" id="408172"/>
    <lineage>
        <taxon>unclassified sequences</taxon>
        <taxon>metagenomes</taxon>
        <taxon>ecological metagenomes</taxon>
    </lineage>
</organism>
<dbReference type="AlphaFoldDB" id="A0A383BGG8"/>
<evidence type="ECO:0000313" key="1">
    <source>
        <dbReference type="EMBL" id="SVE18984.1"/>
    </source>
</evidence>
<proteinExistence type="predicted"/>
<dbReference type="EMBL" id="UINC01200205">
    <property type="protein sequence ID" value="SVE18984.1"/>
    <property type="molecule type" value="Genomic_DNA"/>
</dbReference>
<protein>
    <submittedName>
        <fullName evidence="1">Uncharacterized protein</fullName>
    </submittedName>
</protein>
<reference evidence="1" key="1">
    <citation type="submission" date="2018-05" db="EMBL/GenBank/DDBJ databases">
        <authorList>
            <person name="Lanie J.A."/>
            <person name="Ng W.-L."/>
            <person name="Kazmierczak K.M."/>
            <person name="Andrzejewski T.M."/>
            <person name="Davidsen T.M."/>
            <person name="Wayne K.J."/>
            <person name="Tettelin H."/>
            <person name="Glass J.I."/>
            <person name="Rusch D."/>
            <person name="Podicherti R."/>
            <person name="Tsui H.-C.T."/>
            <person name="Winkler M.E."/>
        </authorList>
    </citation>
    <scope>NUCLEOTIDE SEQUENCE</scope>
</reference>
<accession>A0A383BGG8</accession>
<name>A0A383BGG8_9ZZZZ</name>